<dbReference type="PANTHER" id="PTHR36795:SF2">
    <property type="entry name" value="OS01G0938400 PROTEIN"/>
    <property type="match status" value="1"/>
</dbReference>
<comment type="caution">
    <text evidence="1">The sequence shown here is derived from an EMBL/GenBank/DDBJ whole genome shotgun (WGS) entry which is preliminary data.</text>
</comment>
<dbReference type="PANTHER" id="PTHR36795">
    <property type="entry name" value="OS01G0938400 PROTEIN"/>
    <property type="match status" value="1"/>
</dbReference>
<proteinExistence type="predicted"/>
<name>A0AAN7M3D5_TRANT</name>
<gene>
    <name evidence="1" type="ORF">SAY86_030761</name>
</gene>
<protein>
    <submittedName>
        <fullName evidence="1">Uncharacterized protein</fullName>
    </submittedName>
</protein>
<dbReference type="Proteomes" id="UP001346149">
    <property type="component" value="Unassembled WGS sequence"/>
</dbReference>
<organism evidence="1 2">
    <name type="scientific">Trapa natans</name>
    <name type="common">Water chestnut</name>
    <dbReference type="NCBI Taxonomy" id="22666"/>
    <lineage>
        <taxon>Eukaryota</taxon>
        <taxon>Viridiplantae</taxon>
        <taxon>Streptophyta</taxon>
        <taxon>Embryophyta</taxon>
        <taxon>Tracheophyta</taxon>
        <taxon>Spermatophyta</taxon>
        <taxon>Magnoliopsida</taxon>
        <taxon>eudicotyledons</taxon>
        <taxon>Gunneridae</taxon>
        <taxon>Pentapetalae</taxon>
        <taxon>rosids</taxon>
        <taxon>malvids</taxon>
        <taxon>Myrtales</taxon>
        <taxon>Lythraceae</taxon>
        <taxon>Trapa</taxon>
    </lineage>
</organism>
<keyword evidence="2" id="KW-1185">Reference proteome</keyword>
<evidence type="ECO:0000313" key="2">
    <source>
        <dbReference type="Proteomes" id="UP001346149"/>
    </source>
</evidence>
<dbReference type="EMBL" id="JAXQNO010000005">
    <property type="protein sequence ID" value="KAK4798435.1"/>
    <property type="molecule type" value="Genomic_DNA"/>
</dbReference>
<accession>A0AAN7M3D5</accession>
<dbReference type="AlphaFoldDB" id="A0AAN7M3D5"/>
<sequence>MKYIAQSMETLFQYQKLRPEQGLHDYDQQCRKPGFKPVLLRSSPWFWARLRRVHARRRMRLRVPGLRRFLRRKARLVAAAIRKAVRKMKDGHGHLGDLLSGNYLFLQVSPSTLVAVTRRPADHISQPLPT</sequence>
<reference evidence="1 2" key="1">
    <citation type="journal article" date="2023" name="Hortic Res">
        <title>Pangenome of water caltrop reveals structural variations and asymmetric subgenome divergence after allopolyploidization.</title>
        <authorList>
            <person name="Zhang X."/>
            <person name="Chen Y."/>
            <person name="Wang L."/>
            <person name="Yuan Y."/>
            <person name="Fang M."/>
            <person name="Shi L."/>
            <person name="Lu R."/>
            <person name="Comes H.P."/>
            <person name="Ma Y."/>
            <person name="Chen Y."/>
            <person name="Huang G."/>
            <person name="Zhou Y."/>
            <person name="Zheng Z."/>
            <person name="Qiu Y."/>
        </authorList>
    </citation>
    <scope>NUCLEOTIDE SEQUENCE [LARGE SCALE GENOMIC DNA]</scope>
    <source>
        <strain evidence="1">F231</strain>
    </source>
</reference>
<evidence type="ECO:0000313" key="1">
    <source>
        <dbReference type="EMBL" id="KAK4798435.1"/>
    </source>
</evidence>